<feature type="region of interest" description="Disordered" evidence="1">
    <location>
        <begin position="96"/>
        <end position="125"/>
    </location>
</feature>
<dbReference type="Proteomes" id="UP000655868">
    <property type="component" value="Unassembled WGS sequence"/>
</dbReference>
<organism evidence="2 3">
    <name type="scientific">Antrihabitans stalagmiti</name>
    <dbReference type="NCBI Taxonomy" id="2799499"/>
    <lineage>
        <taxon>Bacteria</taxon>
        <taxon>Bacillati</taxon>
        <taxon>Actinomycetota</taxon>
        <taxon>Actinomycetes</taxon>
        <taxon>Mycobacteriales</taxon>
        <taxon>Nocardiaceae</taxon>
        <taxon>Antrihabitans</taxon>
    </lineage>
</organism>
<sequence length="125" mass="13142">MQVKCGVCGAEFEARRSTAKYCSDRCRQRRKRGSEPGPVGLVGSVTAELKAAGRLDSFDGQLAVELARQLTAQGASGISSLSKELRTVMATALDGASVKSAPADADDEVSKAREARERKARQAAG</sequence>
<keyword evidence="3" id="KW-1185">Reference proteome</keyword>
<evidence type="ECO:0000256" key="1">
    <source>
        <dbReference type="SAM" id="MobiDB-lite"/>
    </source>
</evidence>
<accession>A0A934NWY9</accession>
<gene>
    <name evidence="2" type="ORF">JGU71_28250</name>
</gene>
<evidence type="ECO:0000313" key="3">
    <source>
        <dbReference type="Proteomes" id="UP000655868"/>
    </source>
</evidence>
<feature type="compositionally biased region" description="Basic and acidic residues" evidence="1">
    <location>
        <begin position="108"/>
        <end position="117"/>
    </location>
</feature>
<comment type="caution">
    <text evidence="2">The sequence shown here is derived from an EMBL/GenBank/DDBJ whole genome shotgun (WGS) entry which is preliminary data.</text>
</comment>
<protein>
    <submittedName>
        <fullName evidence="2">Uncharacterized protein</fullName>
    </submittedName>
</protein>
<name>A0A934NWY9_9NOCA</name>
<proteinExistence type="predicted"/>
<evidence type="ECO:0000313" key="2">
    <source>
        <dbReference type="EMBL" id="MBJ8342788.1"/>
    </source>
</evidence>
<dbReference type="AlphaFoldDB" id="A0A934NWY9"/>
<dbReference type="EMBL" id="JAEMNV010000014">
    <property type="protein sequence ID" value="MBJ8342788.1"/>
    <property type="molecule type" value="Genomic_DNA"/>
</dbReference>
<reference evidence="2" key="1">
    <citation type="submission" date="2020-12" db="EMBL/GenBank/DDBJ databases">
        <title>Antrihabitans popcorni sp. nov. and Antrihabitans auranticaus sp. nov., isolated from a larva cave.</title>
        <authorList>
            <person name="Lee S.D."/>
            <person name="Kim I.S."/>
        </authorList>
    </citation>
    <scope>NUCLEOTIDE SEQUENCE</scope>
    <source>
        <strain evidence="2">YC3-6</strain>
    </source>
</reference>
<dbReference type="RefSeq" id="WP_199708491.1">
    <property type="nucleotide sequence ID" value="NZ_JAEMNV010000014.1"/>
</dbReference>